<keyword evidence="1" id="KW-0813">Transport</keyword>
<sequence length="315" mass="36210">MLLEINQLFFSYTPEKKLFQNLNLRISEGKIIALAGESGCGKSTLLSLIYGLLDWEKGEIIFSGKPIFGPKKNLVPGEPEMKLVAQNYDLMPYATVADNVGKFISNINLTEKKAKVMELLKVVGLEEYALILPKYLSGGQQQRVAIARALSVMPKLLLLDEPFSNLDFSRKIELREKLFNYAKEKNISMLISTHEIQEVMPWLDQIIVLQEGRLIQNDSPIETYKNPYNEYVAKLFGEVNVFSDEEKKLWNLAKTFWFPHEIKISVSENQQQLNAKVMESRFAGNHFWNKISWNDKKLVVYTNHELVGDVNIEFI</sequence>
<reference evidence="5 6" key="1">
    <citation type="submission" date="2017-05" db="EMBL/GenBank/DDBJ databases">
        <title>Genome of Chryseobacterium haifense.</title>
        <authorList>
            <person name="Newman J.D."/>
        </authorList>
    </citation>
    <scope>NUCLEOTIDE SEQUENCE [LARGE SCALE GENOMIC DNA]</scope>
    <source>
        <strain evidence="5 6">DSM 19056</strain>
    </source>
</reference>
<proteinExistence type="predicted"/>
<dbReference type="AlphaFoldDB" id="A0A246BBN2"/>
<comment type="caution">
    <text evidence="5">The sequence shown here is derived from an EMBL/GenBank/DDBJ whole genome shotgun (WGS) entry which is preliminary data.</text>
</comment>
<dbReference type="InterPro" id="IPR003593">
    <property type="entry name" value="AAA+_ATPase"/>
</dbReference>
<dbReference type="InterPro" id="IPR003439">
    <property type="entry name" value="ABC_transporter-like_ATP-bd"/>
</dbReference>
<feature type="domain" description="ABC transporter" evidence="4">
    <location>
        <begin position="3"/>
        <end position="236"/>
    </location>
</feature>
<evidence type="ECO:0000256" key="1">
    <source>
        <dbReference type="ARBA" id="ARBA00022448"/>
    </source>
</evidence>
<dbReference type="InterPro" id="IPR050093">
    <property type="entry name" value="ABC_SmlMolc_Importer"/>
</dbReference>
<protein>
    <submittedName>
        <fullName evidence="5">ABC transporter ATP-binding protein</fullName>
    </submittedName>
</protein>
<dbReference type="GO" id="GO:0005524">
    <property type="term" value="F:ATP binding"/>
    <property type="evidence" value="ECO:0007669"/>
    <property type="project" value="UniProtKB-KW"/>
</dbReference>
<dbReference type="RefSeq" id="WP_031503160.1">
    <property type="nucleotide sequence ID" value="NZ_JASZ02000003.1"/>
</dbReference>
<accession>A0A246BBN2</accession>
<evidence type="ECO:0000259" key="4">
    <source>
        <dbReference type="PROSITE" id="PS50893"/>
    </source>
</evidence>
<dbReference type="GO" id="GO:0016887">
    <property type="term" value="F:ATP hydrolysis activity"/>
    <property type="evidence" value="ECO:0007669"/>
    <property type="project" value="InterPro"/>
</dbReference>
<dbReference type="SUPFAM" id="SSF52540">
    <property type="entry name" value="P-loop containing nucleoside triphosphate hydrolases"/>
    <property type="match status" value="1"/>
</dbReference>
<dbReference type="InterPro" id="IPR017871">
    <property type="entry name" value="ABC_transporter-like_CS"/>
</dbReference>
<dbReference type="Gene3D" id="3.40.50.300">
    <property type="entry name" value="P-loop containing nucleotide triphosphate hydrolases"/>
    <property type="match status" value="1"/>
</dbReference>
<dbReference type="PANTHER" id="PTHR42781:SF4">
    <property type="entry name" value="SPERMIDINE_PUTRESCINE IMPORT ATP-BINDING PROTEIN POTA"/>
    <property type="match status" value="1"/>
</dbReference>
<dbReference type="PANTHER" id="PTHR42781">
    <property type="entry name" value="SPERMIDINE/PUTRESCINE IMPORT ATP-BINDING PROTEIN POTA"/>
    <property type="match status" value="1"/>
</dbReference>
<gene>
    <name evidence="5" type="ORF">AP75_02820</name>
</gene>
<dbReference type="Pfam" id="PF00005">
    <property type="entry name" value="ABC_tran"/>
    <property type="match status" value="1"/>
</dbReference>
<keyword evidence="3 5" id="KW-0067">ATP-binding</keyword>
<dbReference type="Proteomes" id="UP000197587">
    <property type="component" value="Unassembled WGS sequence"/>
</dbReference>
<dbReference type="PROSITE" id="PS50893">
    <property type="entry name" value="ABC_TRANSPORTER_2"/>
    <property type="match status" value="1"/>
</dbReference>
<evidence type="ECO:0000313" key="6">
    <source>
        <dbReference type="Proteomes" id="UP000197587"/>
    </source>
</evidence>
<evidence type="ECO:0000256" key="3">
    <source>
        <dbReference type="ARBA" id="ARBA00022840"/>
    </source>
</evidence>
<evidence type="ECO:0000256" key="2">
    <source>
        <dbReference type="ARBA" id="ARBA00022741"/>
    </source>
</evidence>
<dbReference type="PROSITE" id="PS00211">
    <property type="entry name" value="ABC_TRANSPORTER_1"/>
    <property type="match status" value="1"/>
</dbReference>
<keyword evidence="2" id="KW-0547">Nucleotide-binding</keyword>
<dbReference type="EMBL" id="JASZ02000003">
    <property type="protein sequence ID" value="OWK99065.1"/>
    <property type="molecule type" value="Genomic_DNA"/>
</dbReference>
<evidence type="ECO:0000313" key="5">
    <source>
        <dbReference type="EMBL" id="OWK99065.1"/>
    </source>
</evidence>
<dbReference type="SMART" id="SM00382">
    <property type="entry name" value="AAA"/>
    <property type="match status" value="1"/>
</dbReference>
<organism evidence="5 6">
    <name type="scientific">Kaistella haifensis DSM 19056</name>
    <dbReference type="NCBI Taxonomy" id="1450526"/>
    <lineage>
        <taxon>Bacteria</taxon>
        <taxon>Pseudomonadati</taxon>
        <taxon>Bacteroidota</taxon>
        <taxon>Flavobacteriia</taxon>
        <taxon>Flavobacteriales</taxon>
        <taxon>Weeksellaceae</taxon>
        <taxon>Chryseobacterium group</taxon>
        <taxon>Kaistella</taxon>
    </lineage>
</organism>
<keyword evidence="6" id="KW-1185">Reference proteome</keyword>
<dbReference type="InterPro" id="IPR027417">
    <property type="entry name" value="P-loop_NTPase"/>
</dbReference>
<name>A0A246BBN2_9FLAO</name>